<dbReference type="Proteomes" id="UP001283361">
    <property type="component" value="Unassembled WGS sequence"/>
</dbReference>
<dbReference type="SMART" id="SM00875">
    <property type="entry name" value="BACK"/>
    <property type="match status" value="1"/>
</dbReference>
<dbReference type="InterPro" id="IPR006652">
    <property type="entry name" value="Kelch_1"/>
</dbReference>
<evidence type="ECO:0000259" key="3">
    <source>
        <dbReference type="PROSITE" id="PS50097"/>
    </source>
</evidence>
<dbReference type="Pfam" id="PF07707">
    <property type="entry name" value="BACK"/>
    <property type="match status" value="1"/>
</dbReference>
<organism evidence="4 5">
    <name type="scientific">Elysia crispata</name>
    <name type="common">lettuce slug</name>
    <dbReference type="NCBI Taxonomy" id="231223"/>
    <lineage>
        <taxon>Eukaryota</taxon>
        <taxon>Metazoa</taxon>
        <taxon>Spiralia</taxon>
        <taxon>Lophotrochozoa</taxon>
        <taxon>Mollusca</taxon>
        <taxon>Gastropoda</taxon>
        <taxon>Heterobranchia</taxon>
        <taxon>Euthyneura</taxon>
        <taxon>Panpulmonata</taxon>
        <taxon>Sacoglossa</taxon>
        <taxon>Placobranchoidea</taxon>
        <taxon>Plakobranchidae</taxon>
        <taxon>Elysia</taxon>
    </lineage>
</organism>
<keyword evidence="2" id="KW-0677">Repeat</keyword>
<dbReference type="PIRSF" id="PIRSF037037">
    <property type="entry name" value="Kelch-like_protein_gigaxonin"/>
    <property type="match status" value="1"/>
</dbReference>
<dbReference type="Gene3D" id="1.25.40.420">
    <property type="match status" value="1"/>
</dbReference>
<keyword evidence="1" id="KW-0880">Kelch repeat</keyword>
<dbReference type="SUPFAM" id="SSF54695">
    <property type="entry name" value="POZ domain"/>
    <property type="match status" value="1"/>
</dbReference>
<dbReference type="InterPro" id="IPR000210">
    <property type="entry name" value="BTB/POZ_dom"/>
</dbReference>
<reference evidence="4" key="1">
    <citation type="journal article" date="2023" name="G3 (Bethesda)">
        <title>A reference genome for the long-term kleptoplast-retaining sea slug Elysia crispata morphotype clarki.</title>
        <authorList>
            <person name="Eastman K.E."/>
            <person name="Pendleton A.L."/>
            <person name="Shaikh M.A."/>
            <person name="Suttiyut T."/>
            <person name="Ogas R."/>
            <person name="Tomko P."/>
            <person name="Gavelis G."/>
            <person name="Widhalm J.R."/>
            <person name="Wisecaver J.H."/>
        </authorList>
    </citation>
    <scope>NUCLEOTIDE SEQUENCE</scope>
    <source>
        <strain evidence="4">ECLA1</strain>
    </source>
</reference>
<dbReference type="InterPro" id="IPR017096">
    <property type="entry name" value="BTB-kelch_protein"/>
</dbReference>
<dbReference type="Gene3D" id="3.30.710.10">
    <property type="entry name" value="Potassium Channel Kv1.1, Chain A"/>
    <property type="match status" value="1"/>
</dbReference>
<dbReference type="SUPFAM" id="SSF117281">
    <property type="entry name" value="Kelch motif"/>
    <property type="match status" value="2"/>
</dbReference>
<dbReference type="Pfam" id="PF01344">
    <property type="entry name" value="Kelch_1"/>
    <property type="match status" value="1"/>
</dbReference>
<dbReference type="Gene3D" id="2.120.10.80">
    <property type="entry name" value="Kelch-type beta propeller"/>
    <property type="match status" value="2"/>
</dbReference>
<dbReference type="PANTHER" id="PTHR24412">
    <property type="entry name" value="KELCH PROTEIN"/>
    <property type="match status" value="1"/>
</dbReference>
<evidence type="ECO:0000256" key="2">
    <source>
        <dbReference type="ARBA" id="ARBA00022737"/>
    </source>
</evidence>
<dbReference type="SMART" id="SM00225">
    <property type="entry name" value="BTB"/>
    <property type="match status" value="1"/>
</dbReference>
<dbReference type="FunFam" id="1.25.40.420:FF:000001">
    <property type="entry name" value="Kelch-like family member 12"/>
    <property type="match status" value="1"/>
</dbReference>
<dbReference type="AlphaFoldDB" id="A0AAE1AQS8"/>
<evidence type="ECO:0000256" key="1">
    <source>
        <dbReference type="ARBA" id="ARBA00022441"/>
    </source>
</evidence>
<feature type="domain" description="BTB" evidence="3">
    <location>
        <begin position="39"/>
        <end position="106"/>
    </location>
</feature>
<dbReference type="SMART" id="SM00612">
    <property type="entry name" value="Kelch"/>
    <property type="match status" value="4"/>
</dbReference>
<accession>A0AAE1AQS8</accession>
<proteinExistence type="predicted"/>
<dbReference type="Pfam" id="PF00651">
    <property type="entry name" value="BTB"/>
    <property type="match status" value="1"/>
</dbReference>
<comment type="caution">
    <text evidence="4">The sequence shown here is derived from an EMBL/GenBank/DDBJ whole genome shotgun (WGS) entry which is preliminary data.</text>
</comment>
<dbReference type="InterPro" id="IPR015915">
    <property type="entry name" value="Kelch-typ_b-propeller"/>
</dbReference>
<gene>
    <name evidence="4" type="ORF">RRG08_002959</name>
</gene>
<dbReference type="InterPro" id="IPR011333">
    <property type="entry name" value="SKP1/BTB/POZ_sf"/>
</dbReference>
<dbReference type="PANTHER" id="PTHR24412:SF420">
    <property type="entry name" value="KELCH-LIKE PROTEIN 11"/>
    <property type="match status" value="1"/>
</dbReference>
<sequence>MAAETPDSTAQPSHVLDETEYGQSILAKLNEFRQDSLFTDAVLCVDQEEFPCHKNVLAVSSPYFQAMFTSDLRESRENRICFNDVSPLTLKRVIDYAYSGKVEINTSNAQEMLAAACLFQYPAIVTTCEEFLEKQLHASNCLCIEMFALLHSCTKLQESAHKFALENFTSVVENDEFLDLSLERLQEYISSDLIDVRTEETVFNAVLRWVKFELDEREKFLPDLLANVRLAVLDLSSLKIIENEPLVNASDKCLELLQEAEQLKRSFHETEGGKRRRSMQDSLIQPRPSTVAKEVIVILGGLRNHMSCSRSVDMYDPYKDKWVSLQDFPQSSLWSSITVLNNCIYVAGGIVDGHIIDKVWKFDSVQRKWISVSSMLKPRARHAAAVLEEKMYVFGGVRYERKLLRVETIECYNPVTNTWTAAGRTMFPRQESCVVPFNNSIVEVGGLQGEEAVVKTMDSYHIIGDTIRPSGEQIVLPEPIQYAKIVVISNVFYILWEDSGKLIALNAKKRTFQDLPSMKYPRKWCGTSVLNGKIYVAGGLIDAEPTCIVECFDPVTNLWSEEKPLEEGRAYPGCVTVKMC</sequence>
<dbReference type="PROSITE" id="PS50097">
    <property type="entry name" value="BTB"/>
    <property type="match status" value="1"/>
</dbReference>
<evidence type="ECO:0000313" key="4">
    <source>
        <dbReference type="EMBL" id="KAK3791606.1"/>
    </source>
</evidence>
<dbReference type="Pfam" id="PF24681">
    <property type="entry name" value="Kelch_KLHDC2_KLHL20_DRC7"/>
    <property type="match status" value="1"/>
</dbReference>
<keyword evidence="5" id="KW-1185">Reference proteome</keyword>
<evidence type="ECO:0000313" key="5">
    <source>
        <dbReference type="Proteomes" id="UP001283361"/>
    </source>
</evidence>
<protein>
    <recommendedName>
        <fullName evidence="3">BTB domain-containing protein</fullName>
    </recommendedName>
</protein>
<name>A0AAE1AQS8_9GAST</name>
<dbReference type="InterPro" id="IPR011705">
    <property type="entry name" value="BACK"/>
</dbReference>
<dbReference type="EMBL" id="JAWDGP010001468">
    <property type="protein sequence ID" value="KAK3791606.1"/>
    <property type="molecule type" value="Genomic_DNA"/>
</dbReference>